<protein>
    <submittedName>
        <fullName evidence="1">Uncharacterized protein</fullName>
    </submittedName>
</protein>
<dbReference type="AlphaFoldDB" id="A0A0G4EL62"/>
<sequence length="108" mass="12557">MSASALREYWHAVLLAYRDLTSATASRDVDLPDRACTCMEESSFRTAGRQRRQKSGMRGPLRRRCSFCWDGTEQVADQHQEQLKDLREWWLAGQYERPVSSSSQRSKQ</sequence>
<dbReference type="InParanoid" id="A0A0G4EL62"/>
<name>A0A0G4EL62_VITBC</name>
<accession>A0A0G4EL62</accession>
<keyword evidence="2" id="KW-1185">Reference proteome</keyword>
<evidence type="ECO:0000313" key="1">
    <source>
        <dbReference type="EMBL" id="CEL97131.1"/>
    </source>
</evidence>
<dbReference type="VEuPathDB" id="CryptoDB:Vbra_3975"/>
<evidence type="ECO:0000313" key="2">
    <source>
        <dbReference type="Proteomes" id="UP000041254"/>
    </source>
</evidence>
<proteinExistence type="predicted"/>
<gene>
    <name evidence="1" type="ORF">Vbra_3975</name>
</gene>
<organism evidence="1 2">
    <name type="scientific">Vitrella brassicaformis (strain CCMP3155)</name>
    <dbReference type="NCBI Taxonomy" id="1169540"/>
    <lineage>
        <taxon>Eukaryota</taxon>
        <taxon>Sar</taxon>
        <taxon>Alveolata</taxon>
        <taxon>Colpodellida</taxon>
        <taxon>Vitrellaceae</taxon>
        <taxon>Vitrella</taxon>
    </lineage>
</organism>
<reference evidence="1 2" key="1">
    <citation type="submission" date="2014-11" db="EMBL/GenBank/DDBJ databases">
        <authorList>
            <person name="Zhu J."/>
            <person name="Qi W."/>
            <person name="Song R."/>
        </authorList>
    </citation>
    <scope>NUCLEOTIDE SEQUENCE [LARGE SCALE GENOMIC DNA]</scope>
</reference>
<dbReference type="Proteomes" id="UP000041254">
    <property type="component" value="Unassembled WGS sequence"/>
</dbReference>
<dbReference type="EMBL" id="CDMY01000254">
    <property type="protein sequence ID" value="CEL97131.1"/>
    <property type="molecule type" value="Genomic_DNA"/>
</dbReference>